<name>A0A7S5R4A3_9CAUD</name>
<evidence type="ECO:0000256" key="2">
    <source>
        <dbReference type="ARBA" id="ARBA00022732"/>
    </source>
</evidence>
<comment type="subcellular location">
    <subcellularLocation>
        <location evidence="1">Virion</location>
    </subcellularLocation>
</comment>
<dbReference type="Proteomes" id="UP000612664">
    <property type="component" value="Segment"/>
</dbReference>
<evidence type="ECO:0000313" key="6">
    <source>
        <dbReference type="Proteomes" id="UP000612664"/>
    </source>
</evidence>
<keyword evidence="6" id="KW-1185">Reference proteome</keyword>
<dbReference type="Pfam" id="PF03906">
    <property type="entry name" value="Phage_T7_tail"/>
    <property type="match status" value="1"/>
</dbReference>
<dbReference type="GO" id="GO:0098015">
    <property type="term" value="C:virus tail"/>
    <property type="evidence" value="ECO:0007669"/>
    <property type="project" value="UniProtKB-KW"/>
</dbReference>
<feature type="domain" description="Bacteriophage T7 tail fibre protein-like N-terminal" evidence="4">
    <location>
        <begin position="3"/>
        <end position="124"/>
    </location>
</feature>
<evidence type="ECO:0000313" key="5">
    <source>
        <dbReference type="EMBL" id="QIG68446.1"/>
    </source>
</evidence>
<keyword evidence="2" id="KW-1227">Viral tail protein</keyword>
<evidence type="ECO:0000256" key="3">
    <source>
        <dbReference type="ARBA" id="ARBA00022844"/>
    </source>
</evidence>
<gene>
    <name evidence="5" type="ORF">EVB62_044</name>
</gene>
<evidence type="ECO:0000259" key="4">
    <source>
        <dbReference type="Pfam" id="PF03906"/>
    </source>
</evidence>
<protein>
    <submittedName>
        <fullName evidence="5">Tail fiber protein</fullName>
    </submittedName>
</protein>
<organism evidence="5 6">
    <name type="scientific">Rhizobium phage RHph_TM33</name>
    <dbReference type="NCBI Taxonomy" id="2509765"/>
    <lineage>
        <taxon>Viruses</taxon>
        <taxon>Duplodnaviria</taxon>
        <taxon>Heunggongvirae</taxon>
        <taxon>Uroviricota</taxon>
        <taxon>Caudoviricetes</taxon>
        <taxon>Autographivirales</taxon>
        <taxon>Dunnvirinae</taxon>
        <taxon>Cuernavacavirus</taxon>
        <taxon>Cuernavacavirus RHphTM33</taxon>
    </lineage>
</organism>
<dbReference type="InterPro" id="IPR005604">
    <property type="entry name" value="Phage_T7_tail_fibre-like_N"/>
</dbReference>
<evidence type="ECO:0000256" key="1">
    <source>
        <dbReference type="ARBA" id="ARBA00004328"/>
    </source>
</evidence>
<dbReference type="EMBL" id="MN988492">
    <property type="protein sequence ID" value="QIG68446.1"/>
    <property type="molecule type" value="Genomic_DNA"/>
</dbReference>
<reference evidence="5 6" key="1">
    <citation type="submission" date="2020-01" db="EMBL/GenBank/DDBJ databases">
        <title>Patterns of diversity and host range of bacteriophage communities associated with bean-nodulatin bacteria.</title>
        <authorList>
            <person name="Vann Cauwenberghe J."/>
            <person name="Santamaria R.I."/>
            <person name="Bustos P."/>
            <person name="Juarez S."/>
            <person name="Gonzalez V."/>
        </authorList>
    </citation>
    <scope>NUCLEOTIDE SEQUENCE [LARGE SCALE GENOMIC DNA]</scope>
    <source>
        <strain evidence="6">RHph</strain>
    </source>
</reference>
<keyword evidence="3" id="KW-0946">Virion</keyword>
<accession>A0A7S5R4A3</accession>
<sequence length="522" mass="54721">MAYSRVTIPGDGVTTQITASFALGYINQSDVKIHVTGEVDGGGNIVYRTYSKISDTLYQVNGTPCPVGEFYVVERIVTKTQLIVDWEDQEPITDANLNLMQKQTMMVAQEAFDLGITSLRTEDGSEGPTIEKGLDGQMVIWQGGNIKAGPNAQDIADAQLNAAAAEASALAAANSASSSATFAGQSSSYRTIAQQWAETAEDVNVPGNPGKFSALHWAAKAAKLVASSFATAITGSTAKATLADADEFGITDSAASFGMKKTLASTVFSYVIGKLGFDFFYDFIPIYVNSTNISVGTGRGYFGGKYHETLSVTTGTLTSFLDTGSVQASKTYFLYAIRQISTGTVGFRASLSSTPGGVTVPGGWECLSGSRIGIILTNASSQVVPFVQKGNRFLTQAVLWFNTSSNLAQLTVAPASSLPVGISVDGLFLVGAQMSTTGQDISAFIADADAANAAVATTPPQMIVARARTGSGDNVDASTTTGIARTDLLGRVYTYCLTSTASAVASYYICGWIDYSCRRISG</sequence>
<proteinExistence type="predicted"/>